<dbReference type="PhylomeDB" id="O16197"/>
<protein>
    <submittedName>
        <fullName evidence="2">Serpentine Receptor, class H</fullName>
    </submittedName>
</protein>
<evidence type="ECO:0000313" key="2">
    <source>
        <dbReference type="EMBL" id="CCD67700.1"/>
    </source>
</evidence>
<keyword evidence="1" id="KW-0812">Transmembrane</keyword>
<dbReference type="WormBase" id="D1065.5a">
    <property type="protein sequence ID" value="CE09055"/>
    <property type="gene ID" value="WBGene00005421"/>
    <property type="gene designation" value="srh-211"/>
</dbReference>
<reference evidence="2 3" key="1">
    <citation type="journal article" date="1998" name="Science">
        <title>Genome sequence of the nematode C. elegans: a platform for investigating biology.</title>
        <authorList>
            <consortium name="The C. elegans sequencing consortium"/>
            <person name="Sulson J.E."/>
            <person name="Waterston R."/>
        </authorList>
    </citation>
    <scope>NUCLEOTIDE SEQUENCE [LARGE SCALE GENOMIC DNA]</scope>
    <source>
        <strain evidence="2 3">Bristol N2</strain>
    </source>
</reference>
<dbReference type="ExpressionAtlas" id="O16197">
    <property type="expression patterns" value="baseline"/>
</dbReference>
<dbReference type="AGR" id="WB:WBGene00005421"/>
<organism evidence="2 3">
    <name type="scientific">Caenorhabditis elegans</name>
    <dbReference type="NCBI Taxonomy" id="6239"/>
    <lineage>
        <taxon>Eukaryota</taxon>
        <taxon>Metazoa</taxon>
        <taxon>Ecdysozoa</taxon>
        <taxon>Nematoda</taxon>
        <taxon>Chromadorea</taxon>
        <taxon>Rhabditida</taxon>
        <taxon>Rhabditina</taxon>
        <taxon>Rhabditomorpha</taxon>
        <taxon>Rhabditoidea</taxon>
        <taxon>Rhabditidae</taxon>
        <taxon>Peloderinae</taxon>
        <taxon>Caenorhabditis</taxon>
    </lineage>
</organism>
<keyword evidence="3" id="KW-1185">Reference proteome</keyword>
<proteinExistence type="predicted"/>
<feature type="transmembrane region" description="Helical" evidence="1">
    <location>
        <begin position="238"/>
        <end position="264"/>
    </location>
</feature>
<dbReference type="Pfam" id="PF10318">
    <property type="entry name" value="7TM_GPCR_Srh"/>
    <property type="match status" value="1"/>
</dbReference>
<dbReference type="RefSeq" id="NP_504137.1">
    <property type="nucleotide sequence ID" value="NM_071736.2"/>
</dbReference>
<sequence length="323" mass="36872">MSCSDEYSYFSSADFMASAFHVLTSIEVPVHIFVGYVILFKTPSRMGNVKWFMFHVHFWSAILDVSFTFLVTPYFIFPATAGYSLGAFIWIGLDPAIQVTVLVVEIGLTILSILILFENRYTFLASSTNHWKRVRQASFVILYIVALTYFIPFIFQVPDPEISVPVVLMQLPTLRCFYKGPIFVFTLDSTVVARITMLKLIIEFSYLGLLVYLTFQSLIKQTKNAVLSRNTLALQRKFFISIITQTIIPFAIIILPISYCGYSLSQEYYNQTFNNIAFIIISSHGLISTIAILLIHEPYRKTLFSSFCCSRTTRTHPTNSQDS</sequence>
<feature type="transmembrane region" description="Helical" evidence="1">
    <location>
        <begin position="191"/>
        <end position="215"/>
    </location>
</feature>
<dbReference type="SUPFAM" id="SSF81321">
    <property type="entry name" value="Family A G protein-coupled receptor-like"/>
    <property type="match status" value="1"/>
</dbReference>
<keyword evidence="1" id="KW-0472">Membrane</keyword>
<dbReference type="InterPro" id="IPR019422">
    <property type="entry name" value="7TM_GPCR_serpentine_rcpt_Srh"/>
</dbReference>
<feature type="transmembrane region" description="Helical" evidence="1">
    <location>
        <begin position="276"/>
        <end position="295"/>
    </location>
</feature>
<dbReference type="CTD" id="183922"/>
<keyword evidence="1" id="KW-1133">Transmembrane helix</keyword>
<dbReference type="AlphaFoldDB" id="O16197"/>
<dbReference type="OMA" id="IHEPYRT"/>
<feature type="transmembrane region" description="Helical" evidence="1">
    <location>
        <begin position="52"/>
        <end position="76"/>
    </location>
</feature>
<feature type="transmembrane region" description="Helical" evidence="1">
    <location>
        <begin position="137"/>
        <end position="155"/>
    </location>
</feature>
<dbReference type="UCSC" id="D1065.5">
    <property type="organism name" value="c. elegans"/>
</dbReference>
<keyword evidence="2" id="KW-0675">Receptor</keyword>
<dbReference type="GeneID" id="183922"/>
<evidence type="ECO:0000256" key="1">
    <source>
        <dbReference type="SAM" id="Phobius"/>
    </source>
</evidence>
<evidence type="ECO:0000313" key="3">
    <source>
        <dbReference type="Proteomes" id="UP000001940"/>
    </source>
</evidence>
<dbReference type="HOGENOM" id="CLU_042960_1_1_1"/>
<dbReference type="OrthoDB" id="5837824at2759"/>
<dbReference type="InterPro" id="IPR053220">
    <property type="entry name" value="Nematode_rcpt-like_serp_H"/>
</dbReference>
<dbReference type="InParanoid" id="O16197"/>
<evidence type="ECO:0000313" key="4">
    <source>
        <dbReference type="WormBase" id="D1065.5a"/>
    </source>
</evidence>
<dbReference type="PaxDb" id="6239-D1065.5"/>
<dbReference type="PIR" id="T31697">
    <property type="entry name" value="T31697"/>
</dbReference>
<dbReference type="PANTHER" id="PTHR22941:SF18">
    <property type="entry name" value="SERPENTINE RECEPTOR, CLASS H"/>
    <property type="match status" value="1"/>
</dbReference>
<accession>O16197</accession>
<feature type="transmembrane region" description="Helical" evidence="1">
    <location>
        <begin position="96"/>
        <end position="117"/>
    </location>
</feature>
<name>O16197_CAEEL</name>
<dbReference type="eggNOG" id="ENOG502TFQC">
    <property type="taxonomic scope" value="Eukaryota"/>
</dbReference>
<dbReference type="SMR" id="O16197"/>
<dbReference type="Proteomes" id="UP000001940">
    <property type="component" value="Chromosome V"/>
</dbReference>
<dbReference type="FunCoup" id="O16197">
    <property type="interactions" value="8"/>
</dbReference>
<feature type="transmembrane region" description="Helical" evidence="1">
    <location>
        <begin position="20"/>
        <end position="40"/>
    </location>
</feature>
<dbReference type="EMBL" id="BX284605">
    <property type="protein sequence ID" value="CCD67700.1"/>
    <property type="molecule type" value="Genomic_DNA"/>
</dbReference>
<gene>
    <name evidence="2 4" type="primary">srh-211</name>
    <name evidence="2" type="ORF">CELE_D1065.5</name>
    <name evidence="4" type="ORF">D1065.5</name>
</gene>
<dbReference type="PANTHER" id="PTHR22941">
    <property type="entry name" value="SERPENTINE RECEPTOR"/>
    <property type="match status" value="1"/>
</dbReference>